<feature type="compositionally biased region" description="Basic and acidic residues" evidence="1">
    <location>
        <begin position="25"/>
        <end position="44"/>
    </location>
</feature>
<dbReference type="AlphaFoldDB" id="A0A6M5YZV6"/>
<sequence>MATSDDPPDPIPANNPLPNPSEPPPKQDAEEESKIQGADWRDSGDLIDAGVEESNLGGDLAAGAIRGAADVAGAAVEAAVEGVGTALEVLCGCGEGCAGCSSALVVFVTLLAAAGSAMALFR</sequence>
<name>A0A6M5YZV6_9BACT</name>
<keyword evidence="4" id="KW-1185">Reference proteome</keyword>
<accession>A0A6M5YZV6</accession>
<keyword evidence="2" id="KW-1133">Transmembrane helix</keyword>
<dbReference type="EMBL" id="CP053452">
    <property type="protein sequence ID" value="QJW99667.1"/>
    <property type="molecule type" value="Genomic_DNA"/>
</dbReference>
<keyword evidence="2" id="KW-0812">Transmembrane</keyword>
<evidence type="ECO:0000256" key="1">
    <source>
        <dbReference type="SAM" id="MobiDB-lite"/>
    </source>
</evidence>
<gene>
    <name evidence="3" type="ORF">FTUN_7286</name>
</gene>
<evidence type="ECO:0000313" key="4">
    <source>
        <dbReference type="Proteomes" id="UP000503447"/>
    </source>
</evidence>
<feature type="region of interest" description="Disordered" evidence="1">
    <location>
        <begin position="1"/>
        <end position="44"/>
    </location>
</feature>
<dbReference type="Proteomes" id="UP000503447">
    <property type="component" value="Chromosome"/>
</dbReference>
<feature type="transmembrane region" description="Helical" evidence="2">
    <location>
        <begin position="103"/>
        <end position="121"/>
    </location>
</feature>
<evidence type="ECO:0000256" key="2">
    <source>
        <dbReference type="SAM" id="Phobius"/>
    </source>
</evidence>
<dbReference type="KEGG" id="ftj:FTUN_7286"/>
<keyword evidence="2" id="KW-0472">Membrane</keyword>
<dbReference type="RefSeq" id="WP_171474590.1">
    <property type="nucleotide sequence ID" value="NZ_CP053452.2"/>
</dbReference>
<protein>
    <submittedName>
        <fullName evidence="3">Uncharacterized protein</fullName>
    </submittedName>
</protein>
<proteinExistence type="predicted"/>
<evidence type="ECO:0000313" key="3">
    <source>
        <dbReference type="EMBL" id="QJW99667.1"/>
    </source>
</evidence>
<reference evidence="4" key="1">
    <citation type="submission" date="2020-05" db="EMBL/GenBank/DDBJ databases">
        <title>Frigoriglobus tundricola gen. nov., sp. nov., a psychrotolerant cellulolytic planctomycete of the family Gemmataceae with two divergent copies of 16S rRNA gene.</title>
        <authorList>
            <person name="Kulichevskaya I.S."/>
            <person name="Ivanova A.A."/>
            <person name="Naumoff D.G."/>
            <person name="Beletsky A.V."/>
            <person name="Rijpstra W.I.C."/>
            <person name="Sinninghe Damste J.S."/>
            <person name="Mardanov A.V."/>
            <person name="Ravin N.V."/>
            <person name="Dedysh S.N."/>
        </authorList>
    </citation>
    <scope>NUCLEOTIDE SEQUENCE [LARGE SCALE GENOMIC DNA]</scope>
    <source>
        <strain evidence="4">PL17</strain>
    </source>
</reference>
<organism evidence="3 4">
    <name type="scientific">Frigoriglobus tundricola</name>
    <dbReference type="NCBI Taxonomy" id="2774151"/>
    <lineage>
        <taxon>Bacteria</taxon>
        <taxon>Pseudomonadati</taxon>
        <taxon>Planctomycetota</taxon>
        <taxon>Planctomycetia</taxon>
        <taxon>Gemmatales</taxon>
        <taxon>Gemmataceae</taxon>
        <taxon>Frigoriglobus</taxon>
    </lineage>
</organism>
<feature type="compositionally biased region" description="Pro residues" evidence="1">
    <location>
        <begin position="9"/>
        <end position="24"/>
    </location>
</feature>